<evidence type="ECO:0000256" key="3">
    <source>
        <dbReference type="ARBA" id="ARBA00022630"/>
    </source>
</evidence>
<dbReference type="InterPro" id="IPR001155">
    <property type="entry name" value="OxRdtase_FMN_N"/>
</dbReference>
<keyword evidence="3" id="KW-0285">Flavoprotein</keyword>
<dbReference type="Pfam" id="PF00724">
    <property type="entry name" value="Oxidored_FMN"/>
    <property type="match status" value="1"/>
</dbReference>
<evidence type="ECO:0000313" key="11">
    <source>
        <dbReference type="Proteomes" id="UP000180043"/>
    </source>
</evidence>
<dbReference type="PANTHER" id="PTHR42917">
    <property type="entry name" value="2,4-DIENOYL-COA REDUCTASE"/>
    <property type="match status" value="1"/>
</dbReference>
<evidence type="ECO:0000256" key="6">
    <source>
        <dbReference type="ARBA" id="ARBA00023002"/>
    </source>
</evidence>
<proteinExistence type="predicted"/>
<reference evidence="10 11" key="1">
    <citation type="submission" date="2016-10" db="EMBL/GenBank/DDBJ databases">
        <title>Evaluation of Human, Veterinary and Environmental Mycobacterium chelonae Isolates by Core Genome Phylogenomic Analysis, Targeted Gene Comparison, and Anti-microbial Susceptibility Patterns: A Tale of Mistaken Identities.</title>
        <authorList>
            <person name="Fogelson S.B."/>
            <person name="Camus A.C."/>
            <person name="Lorenz W."/>
            <person name="Vasireddy R."/>
            <person name="Vasireddy S."/>
            <person name="Smith T."/>
            <person name="Brown-Elliott B.A."/>
            <person name="Wallace R.J.Jr."/>
            <person name="Hasan N.A."/>
            <person name="Reischl U."/>
            <person name="Sanchez S."/>
        </authorList>
    </citation>
    <scope>NUCLEOTIDE SEQUENCE [LARGE SCALE GENOMIC DNA]</scope>
    <source>
        <strain evidence="10 11">15515</strain>
    </source>
</reference>
<dbReference type="CDD" id="cd04747">
    <property type="entry name" value="OYE_like_5_FMN"/>
    <property type="match status" value="1"/>
</dbReference>
<evidence type="ECO:0000256" key="5">
    <source>
        <dbReference type="ARBA" id="ARBA00022723"/>
    </source>
</evidence>
<dbReference type="Proteomes" id="UP000180043">
    <property type="component" value="Unassembled WGS sequence"/>
</dbReference>
<evidence type="ECO:0000256" key="7">
    <source>
        <dbReference type="ARBA" id="ARBA00023004"/>
    </source>
</evidence>
<dbReference type="GO" id="GO:0010181">
    <property type="term" value="F:FMN binding"/>
    <property type="evidence" value="ECO:0007669"/>
    <property type="project" value="InterPro"/>
</dbReference>
<sequence length="375" mass="39896">MTDVRPDVAPLFEPFTVKSLTAPNRFAMAPMTRSASPGGVPGENVAAYYRRRAAGGVGLIITEGVFIPDDAAGGQASVPRLIGDDALAGWSAVTDAVHDEGSAIAAQLWHQGVERGADPEFNPQVESVSPSGLAGDASPLGRALLTGELAPLAEQYATAARNAKAAGFDAVELHGAHGYLLDQFLWERTNIRADGYGGSIVDRVRFPVEVVRAVRAAVGPDFPILYRFSQWKQADYTATLVDSPVELERLLAPLVEAGVDVFHPSTRRHYVPAFADLAGADGALSLAGWTKRVTGLPAIAVGSVGLQTEFKPTEVRDIEPAPVEAVLRQFADNEFDVIAVGRALLSDPDWVNKLRTGRQDEFVGFNIGKALAALY</sequence>
<name>A0A1S1L2Y7_MYCCH</name>
<feature type="domain" description="NADH:flavin oxidoreductase/NADH oxidase N-terminal" evidence="9">
    <location>
        <begin position="11"/>
        <end position="361"/>
    </location>
</feature>
<evidence type="ECO:0000256" key="1">
    <source>
        <dbReference type="ARBA" id="ARBA00001917"/>
    </source>
</evidence>
<evidence type="ECO:0000256" key="2">
    <source>
        <dbReference type="ARBA" id="ARBA00001966"/>
    </source>
</evidence>
<evidence type="ECO:0000313" key="10">
    <source>
        <dbReference type="EMBL" id="OHU56570.1"/>
    </source>
</evidence>
<comment type="cofactor">
    <cofactor evidence="2">
        <name>[4Fe-4S] cluster</name>
        <dbReference type="ChEBI" id="CHEBI:49883"/>
    </cofactor>
</comment>
<dbReference type="InterPro" id="IPR013785">
    <property type="entry name" value="Aldolase_TIM"/>
</dbReference>
<protein>
    <submittedName>
        <fullName evidence="10">12-oxophytodienoate reductase</fullName>
    </submittedName>
</protein>
<dbReference type="AlphaFoldDB" id="A0A1S1L2Y7"/>
<accession>A0A1S1L2Y7</accession>
<dbReference type="GO" id="GO:0046872">
    <property type="term" value="F:metal ion binding"/>
    <property type="evidence" value="ECO:0007669"/>
    <property type="project" value="UniProtKB-KW"/>
</dbReference>
<comment type="cofactor">
    <cofactor evidence="1">
        <name>FMN</name>
        <dbReference type="ChEBI" id="CHEBI:58210"/>
    </cofactor>
</comment>
<dbReference type="SUPFAM" id="SSF51395">
    <property type="entry name" value="FMN-linked oxidoreductases"/>
    <property type="match status" value="1"/>
</dbReference>
<evidence type="ECO:0000259" key="9">
    <source>
        <dbReference type="Pfam" id="PF00724"/>
    </source>
</evidence>
<keyword evidence="7" id="KW-0408">Iron</keyword>
<dbReference type="Gene3D" id="3.20.20.70">
    <property type="entry name" value="Aldolase class I"/>
    <property type="match status" value="1"/>
</dbReference>
<dbReference type="EMBL" id="MLIQ01000016">
    <property type="protein sequence ID" value="OHU56570.1"/>
    <property type="molecule type" value="Genomic_DNA"/>
</dbReference>
<keyword evidence="6" id="KW-0560">Oxidoreductase</keyword>
<dbReference type="PANTHER" id="PTHR42917:SF2">
    <property type="entry name" value="2,4-DIENOYL-COA REDUCTASE [(2E)-ENOYL-COA-PRODUCING]"/>
    <property type="match status" value="1"/>
</dbReference>
<keyword evidence="5" id="KW-0479">Metal-binding</keyword>
<evidence type="ECO:0000256" key="8">
    <source>
        <dbReference type="ARBA" id="ARBA00023014"/>
    </source>
</evidence>
<dbReference type="GO" id="GO:0051536">
    <property type="term" value="F:iron-sulfur cluster binding"/>
    <property type="evidence" value="ECO:0007669"/>
    <property type="project" value="UniProtKB-KW"/>
</dbReference>
<dbReference type="InterPro" id="IPR051793">
    <property type="entry name" value="NADH:flavin_oxidoreductase"/>
</dbReference>
<organism evidence="10 11">
    <name type="scientific">Mycobacteroides chelonae</name>
    <name type="common">Mycobacterium chelonae</name>
    <dbReference type="NCBI Taxonomy" id="1774"/>
    <lineage>
        <taxon>Bacteria</taxon>
        <taxon>Bacillati</taxon>
        <taxon>Actinomycetota</taxon>
        <taxon>Actinomycetes</taxon>
        <taxon>Mycobacteriales</taxon>
        <taxon>Mycobacteriaceae</taxon>
        <taxon>Mycobacteroides</taxon>
    </lineage>
</organism>
<keyword evidence="4" id="KW-0288">FMN</keyword>
<keyword evidence="8" id="KW-0411">Iron-sulfur</keyword>
<dbReference type="RefSeq" id="WP_064408948.1">
    <property type="nucleotide sequence ID" value="NZ_JBJIAN010000002.1"/>
</dbReference>
<gene>
    <name evidence="10" type="ORF">BKG82_15075</name>
</gene>
<comment type="caution">
    <text evidence="10">The sequence shown here is derived from an EMBL/GenBank/DDBJ whole genome shotgun (WGS) entry which is preliminary data.</text>
</comment>
<evidence type="ECO:0000256" key="4">
    <source>
        <dbReference type="ARBA" id="ARBA00022643"/>
    </source>
</evidence>
<dbReference type="GO" id="GO:0016491">
    <property type="term" value="F:oxidoreductase activity"/>
    <property type="evidence" value="ECO:0007669"/>
    <property type="project" value="UniProtKB-KW"/>
</dbReference>